<gene>
    <name evidence="6" type="ORF">ASTO00021_LOCUS6695</name>
</gene>
<keyword evidence="2" id="KW-0235">DNA replication</keyword>
<dbReference type="PANTHER" id="PTHR10416:SF0">
    <property type="entry name" value="DNA POLYMERASE DELTA SUBUNIT 2"/>
    <property type="match status" value="1"/>
</dbReference>
<proteinExistence type="inferred from homology"/>
<feature type="domain" description="DNA polymerase alpha/delta/epsilon subunit B" evidence="4">
    <location>
        <begin position="118"/>
        <end position="336"/>
    </location>
</feature>
<dbReference type="GO" id="GO:0003677">
    <property type="term" value="F:DNA binding"/>
    <property type="evidence" value="ECO:0007669"/>
    <property type="project" value="InterPro"/>
</dbReference>
<reference evidence="6" key="1">
    <citation type="submission" date="2021-01" db="EMBL/GenBank/DDBJ databases">
        <authorList>
            <person name="Corre E."/>
            <person name="Pelletier E."/>
            <person name="Niang G."/>
            <person name="Scheremetjew M."/>
            <person name="Finn R."/>
            <person name="Kale V."/>
            <person name="Holt S."/>
            <person name="Cochrane G."/>
            <person name="Meng A."/>
            <person name="Brown T."/>
            <person name="Cohen L."/>
        </authorList>
    </citation>
    <scope>NUCLEOTIDE SEQUENCE</scope>
    <source>
        <strain evidence="6">GSBS06</strain>
    </source>
</reference>
<sequence length="384" mass="41957">MKPSVLDEFAQEFDGLDENDKENKEKGQENRGANEKQFENFCGPTDKLILEDESGRMTLCDLDESVVNSLVTGVVLAVQGTLNNDGEFSVDKENGICFPATPLQPQRELKSPSSSKFVLLVSGLEVGSSTGNPMRFQLLTDYLTGHIGLGSIKHQNLQKDIVRVIVAGNSITKQTLPTQDASAPVDKDAQKKLVAPLKQLDISLAELASAIPVDLMAGASDPVTTTLPQQPIHDCLFPHASRCESTFKKVTNPHEFTTGDAEVTFLGHSGQPIEDLLKYTKGKSPIELMEDTLKWRHVAPTAPDTLPCFPFTEFDPFILDKAQPHVYFCGNQNDFVSKLTKIDTPNGPVETRIVLVPKFSETGLVVLVDINSPTLECSTLSFDA</sequence>
<feature type="domain" description="DNA polymerase delta subunit OB-fold" evidence="5">
    <location>
        <begin position="2"/>
        <end position="91"/>
    </location>
</feature>
<feature type="compositionally biased region" description="Acidic residues" evidence="3">
    <location>
        <begin position="9"/>
        <end position="20"/>
    </location>
</feature>
<dbReference type="Gene3D" id="2.40.50.430">
    <property type="match status" value="1"/>
</dbReference>
<dbReference type="GO" id="GO:0006271">
    <property type="term" value="P:DNA strand elongation involved in DNA replication"/>
    <property type="evidence" value="ECO:0007669"/>
    <property type="project" value="TreeGrafter"/>
</dbReference>
<dbReference type="EMBL" id="HBIN01009006">
    <property type="protein sequence ID" value="CAE0436436.1"/>
    <property type="molecule type" value="Transcribed_RNA"/>
</dbReference>
<feature type="compositionally biased region" description="Basic and acidic residues" evidence="3">
    <location>
        <begin position="21"/>
        <end position="37"/>
    </location>
</feature>
<evidence type="ECO:0000313" key="6">
    <source>
        <dbReference type="EMBL" id="CAE0436436.1"/>
    </source>
</evidence>
<dbReference type="Pfam" id="PF18018">
    <property type="entry name" value="DNA_pol_D_N"/>
    <property type="match status" value="1"/>
</dbReference>
<dbReference type="PANTHER" id="PTHR10416">
    <property type="entry name" value="DNA POLYMERASE DELTA SUBUNIT 2"/>
    <property type="match status" value="1"/>
</dbReference>
<evidence type="ECO:0000256" key="1">
    <source>
        <dbReference type="ARBA" id="ARBA00006035"/>
    </source>
</evidence>
<feature type="region of interest" description="Disordered" evidence="3">
    <location>
        <begin position="1"/>
        <end position="37"/>
    </location>
</feature>
<dbReference type="GO" id="GO:0043625">
    <property type="term" value="C:delta DNA polymerase complex"/>
    <property type="evidence" value="ECO:0007669"/>
    <property type="project" value="TreeGrafter"/>
</dbReference>
<dbReference type="Pfam" id="PF04042">
    <property type="entry name" value="DNA_pol_E_B"/>
    <property type="match status" value="1"/>
</dbReference>
<dbReference type="InterPro" id="IPR040663">
    <property type="entry name" value="DNA_pol_D_N"/>
</dbReference>
<dbReference type="InterPro" id="IPR007185">
    <property type="entry name" value="DNA_pol_a/d/e_bsu"/>
</dbReference>
<accession>A0A7S3PHC5</accession>
<dbReference type="InterPro" id="IPR024826">
    <property type="entry name" value="DNA_pol_delta/II_ssu"/>
</dbReference>
<evidence type="ECO:0000259" key="5">
    <source>
        <dbReference type="Pfam" id="PF18018"/>
    </source>
</evidence>
<evidence type="ECO:0000256" key="3">
    <source>
        <dbReference type="SAM" id="MobiDB-lite"/>
    </source>
</evidence>
<name>A0A7S3PHC5_9STRA</name>
<comment type="similarity">
    <text evidence="1">Belongs to the DNA polymerase delta/II small subunit family.</text>
</comment>
<dbReference type="Gene3D" id="3.60.21.50">
    <property type="match status" value="1"/>
</dbReference>
<organism evidence="6">
    <name type="scientific">Aplanochytrium stocchinoi</name>
    <dbReference type="NCBI Taxonomy" id="215587"/>
    <lineage>
        <taxon>Eukaryota</taxon>
        <taxon>Sar</taxon>
        <taxon>Stramenopiles</taxon>
        <taxon>Bigyra</taxon>
        <taxon>Labyrinthulomycetes</taxon>
        <taxon>Thraustochytrida</taxon>
        <taxon>Thraustochytriidae</taxon>
        <taxon>Aplanochytrium</taxon>
    </lineage>
</organism>
<evidence type="ECO:0000259" key="4">
    <source>
        <dbReference type="Pfam" id="PF04042"/>
    </source>
</evidence>
<protein>
    <recommendedName>
        <fullName evidence="7">DNA polymerase alpha/delta/epsilon subunit B domain-containing protein</fullName>
    </recommendedName>
</protein>
<evidence type="ECO:0008006" key="7">
    <source>
        <dbReference type="Google" id="ProtNLM"/>
    </source>
</evidence>
<dbReference type="AlphaFoldDB" id="A0A7S3PHC5"/>
<evidence type="ECO:0000256" key="2">
    <source>
        <dbReference type="ARBA" id="ARBA00022705"/>
    </source>
</evidence>